<dbReference type="OrthoDB" id="256753at2"/>
<proteinExistence type="predicted"/>
<sequence length="342" mass="39006">MRQLHCPKCRTATFFELGQCSTCETLLAFNWKLFAFEALKSAVPCANRTLIGCNWSVDDGHPFCHSCRLTRTIPNLGSNRNVMLWKRVETAKRRLVYDLTRLDLPLAIPSGPQISFDILSDETAGFPIMTGHLAGLITLNLAEADDAERESRRVAFREPYRTLLGHFRHEVGHFYWEVLVGQTSLKSAFQLIFGYESRSYEAALNDYHQRTERSYDREAFISEYATSHPWEDWAETFAHFLHIVATLDSAAALPLSLDERSRRTLEDPYMEADFEALLASWSPVAYSINELNRSMGLNDAYPFRLTPAVRGKLHFVHMAILHFRQPTEPGPDATEAPQTAEE</sequence>
<dbReference type="InterPro" id="IPR031321">
    <property type="entry name" value="UCP012641"/>
</dbReference>
<dbReference type="Gene3D" id="3.40.390.70">
    <property type="match status" value="1"/>
</dbReference>
<dbReference type="RefSeq" id="WP_074830687.1">
    <property type="nucleotide sequence ID" value="NZ_FNTI01000001.1"/>
</dbReference>
<evidence type="ECO:0000313" key="3">
    <source>
        <dbReference type="Proteomes" id="UP000183208"/>
    </source>
</evidence>
<dbReference type="Pfam" id="PF15887">
    <property type="entry name" value="Peptidase_Mx"/>
    <property type="match status" value="1"/>
</dbReference>
<name>A0A1M7JWY0_9BRAD</name>
<gene>
    <name evidence="2" type="ORF">SAMN05444171_0034</name>
</gene>
<feature type="domain" description="Zinc-ribbon" evidence="1">
    <location>
        <begin position="5"/>
        <end position="76"/>
    </location>
</feature>
<evidence type="ECO:0000313" key="2">
    <source>
        <dbReference type="EMBL" id="SEB83558.1"/>
    </source>
</evidence>
<dbReference type="PIRSF" id="PIRSF012641">
    <property type="entry name" value="UCP012641"/>
    <property type="match status" value="1"/>
</dbReference>
<organism evidence="2 3">
    <name type="scientific">Bradyrhizobium lablabi</name>
    <dbReference type="NCBI Taxonomy" id="722472"/>
    <lineage>
        <taxon>Bacteria</taxon>
        <taxon>Pseudomonadati</taxon>
        <taxon>Pseudomonadota</taxon>
        <taxon>Alphaproteobacteria</taxon>
        <taxon>Hyphomicrobiales</taxon>
        <taxon>Nitrobacteraceae</taxon>
        <taxon>Bradyrhizobium</taxon>
    </lineage>
</organism>
<protein>
    <recommendedName>
        <fullName evidence="1">Zinc-ribbon domain-containing protein</fullName>
    </recommendedName>
</protein>
<reference evidence="2 3" key="1">
    <citation type="submission" date="2016-10" db="EMBL/GenBank/DDBJ databases">
        <authorList>
            <person name="de Groot N.N."/>
        </authorList>
    </citation>
    <scope>NUCLEOTIDE SEQUENCE [LARGE SCALE GENOMIC DNA]</scope>
    <source>
        <strain evidence="2 3">GAS522</strain>
    </source>
</reference>
<dbReference type="InterPro" id="IPR011201">
    <property type="entry name" value="Zinc-ribbon_6_bact"/>
</dbReference>
<evidence type="ECO:0000259" key="1">
    <source>
        <dbReference type="Pfam" id="PF10005"/>
    </source>
</evidence>
<dbReference type="Pfam" id="PF10005">
    <property type="entry name" value="Zn_ribbon_DZR_6"/>
    <property type="match status" value="1"/>
</dbReference>
<accession>A0A1M7JWY0</accession>
<dbReference type="AlphaFoldDB" id="A0A1M7JWY0"/>
<dbReference type="EMBL" id="FNTI01000001">
    <property type="protein sequence ID" value="SEB83558.1"/>
    <property type="molecule type" value="Genomic_DNA"/>
</dbReference>
<dbReference type="Proteomes" id="UP000183208">
    <property type="component" value="Unassembled WGS sequence"/>
</dbReference>